<dbReference type="RefSeq" id="WP_131905610.1">
    <property type="nucleotide sequence ID" value="NZ_BAAAFU010000004.1"/>
</dbReference>
<dbReference type="AlphaFoldDB" id="A0A4R1F1T5"/>
<comment type="caution">
    <text evidence="1">The sequence shown here is derived from an EMBL/GenBank/DDBJ whole genome shotgun (WGS) entry which is preliminary data.</text>
</comment>
<evidence type="ECO:0000313" key="2">
    <source>
        <dbReference type="Proteomes" id="UP000294887"/>
    </source>
</evidence>
<evidence type="ECO:0000313" key="1">
    <source>
        <dbReference type="EMBL" id="TCJ87320.1"/>
    </source>
</evidence>
<dbReference type="Proteomes" id="UP000294887">
    <property type="component" value="Unassembled WGS sequence"/>
</dbReference>
<proteinExistence type="predicted"/>
<gene>
    <name evidence="1" type="ORF">EV695_1828</name>
</gene>
<protein>
    <submittedName>
        <fullName evidence="1">Uncharacterized protein DUF1840</fullName>
    </submittedName>
</protein>
<accession>A0A4R1F1T5</accession>
<dbReference type="EMBL" id="SMFQ01000003">
    <property type="protein sequence ID" value="TCJ87320.1"/>
    <property type="molecule type" value="Genomic_DNA"/>
</dbReference>
<dbReference type="Pfam" id="PF08895">
    <property type="entry name" value="DUF1840"/>
    <property type="match status" value="1"/>
</dbReference>
<dbReference type="OrthoDB" id="5625523at2"/>
<keyword evidence="2" id="KW-1185">Reference proteome</keyword>
<sequence>MLVNFSYINGQKISMFEKDAKGMLEVMEMSGKIPGAMNPEDIPTAIKLIEEASSISQQQPETANDAKAKDDSVSFKNRAFPLLELLNMAVEKNQSIIWEYE</sequence>
<name>A0A4R1F1T5_9GAMM</name>
<organism evidence="1 2">
    <name type="scientific">Cocleimonas flava</name>
    <dbReference type="NCBI Taxonomy" id="634765"/>
    <lineage>
        <taxon>Bacteria</taxon>
        <taxon>Pseudomonadati</taxon>
        <taxon>Pseudomonadota</taxon>
        <taxon>Gammaproteobacteria</taxon>
        <taxon>Thiotrichales</taxon>
        <taxon>Thiotrichaceae</taxon>
        <taxon>Cocleimonas</taxon>
    </lineage>
</organism>
<reference evidence="1 2" key="1">
    <citation type="submission" date="2019-03" db="EMBL/GenBank/DDBJ databases">
        <title>Genomic Encyclopedia of Type Strains, Phase IV (KMG-IV): sequencing the most valuable type-strain genomes for metagenomic binning, comparative biology and taxonomic classification.</title>
        <authorList>
            <person name="Goeker M."/>
        </authorList>
    </citation>
    <scope>NUCLEOTIDE SEQUENCE [LARGE SCALE GENOMIC DNA]</scope>
    <source>
        <strain evidence="1 2">DSM 24830</strain>
    </source>
</reference>
<dbReference type="InterPro" id="IPR014991">
    <property type="entry name" value="DUF1840"/>
</dbReference>